<comment type="caution">
    <text evidence="1">The sequence shown here is derived from an EMBL/GenBank/DDBJ whole genome shotgun (WGS) entry which is preliminary data.</text>
</comment>
<proteinExistence type="predicted"/>
<dbReference type="EMBL" id="CM055093">
    <property type="protein sequence ID" value="KAJ7566666.1"/>
    <property type="molecule type" value="Genomic_DNA"/>
</dbReference>
<reference evidence="2" key="1">
    <citation type="journal article" date="2024" name="Proc. Natl. Acad. Sci. U.S.A.">
        <title>Extraordinary preservation of gene collinearity over three hundred million years revealed in homosporous lycophytes.</title>
        <authorList>
            <person name="Li C."/>
            <person name="Wickell D."/>
            <person name="Kuo L.Y."/>
            <person name="Chen X."/>
            <person name="Nie B."/>
            <person name="Liao X."/>
            <person name="Peng D."/>
            <person name="Ji J."/>
            <person name="Jenkins J."/>
            <person name="Williams M."/>
            <person name="Shu S."/>
            <person name="Plott C."/>
            <person name="Barry K."/>
            <person name="Rajasekar S."/>
            <person name="Grimwood J."/>
            <person name="Han X."/>
            <person name="Sun S."/>
            <person name="Hou Z."/>
            <person name="He W."/>
            <person name="Dai G."/>
            <person name="Sun C."/>
            <person name="Schmutz J."/>
            <person name="Leebens-Mack J.H."/>
            <person name="Li F.W."/>
            <person name="Wang L."/>
        </authorList>
    </citation>
    <scope>NUCLEOTIDE SEQUENCE [LARGE SCALE GENOMIC DNA]</scope>
    <source>
        <strain evidence="2">cv. PW_Plant_1</strain>
    </source>
</reference>
<organism evidence="1 2">
    <name type="scientific">Diphasiastrum complanatum</name>
    <name type="common">Issler's clubmoss</name>
    <name type="synonym">Lycopodium complanatum</name>
    <dbReference type="NCBI Taxonomy" id="34168"/>
    <lineage>
        <taxon>Eukaryota</taxon>
        <taxon>Viridiplantae</taxon>
        <taxon>Streptophyta</taxon>
        <taxon>Embryophyta</taxon>
        <taxon>Tracheophyta</taxon>
        <taxon>Lycopodiopsida</taxon>
        <taxon>Lycopodiales</taxon>
        <taxon>Lycopodiaceae</taxon>
        <taxon>Lycopodioideae</taxon>
        <taxon>Diphasiastrum</taxon>
    </lineage>
</organism>
<keyword evidence="2" id="KW-1185">Reference proteome</keyword>
<evidence type="ECO:0000313" key="2">
    <source>
        <dbReference type="Proteomes" id="UP001162992"/>
    </source>
</evidence>
<evidence type="ECO:0000313" key="1">
    <source>
        <dbReference type="EMBL" id="KAJ7566666.1"/>
    </source>
</evidence>
<sequence>MANYKVCGCFSRTFKIAAVTPPKDVEDVFQKYAQNGCMNSSQLQQFLIDMQGQTEATLTDAENILRTQLQSKIFPILQPNGLSLDLFFWYLLNTNLNPPYDCRVHHDMESPLSHYFIFTGHNSYLTGNQLSSDCSDKPIVKALRKGVRVIELDLWPNSTKDKVHVLHGRTLTTPVQLDKCIAAIKEHAFIASEFPVIITLEDHLTPPLQALAAKIITETLGDILYYPKKKEKFKEFPSPESLKRRILISTKPPKEFESGNLHEEITDGNNTGDWGKEIPDYSDEIASHDNHVHLSVQELESSDEESETKKLKNAAPEYKKIITIRAGKPKGSSLKDALTVGDEDAKRVSLSEPQLEKLAKAHPSQIIRFTQKHILRVYPYGLRVDSSNYNPLVSWTHGAQMVALNMQGYGRPLWLVQGFFRANGGCGYVKKPAFLLPTDGEKVFSPRDQHPIKMTLRVKVYMGLGWLERFGKNYFDKYSPPDFYTRVGIAGVPADTKMKKTHTIEDAWSPNWGVEFEFPLTVPEIALLRVEVHEYDMSEKDDFGGQTCLPVMELKTGYRSIPLYDKRGDELAGVRLLFRIQFV</sequence>
<name>A0ACC2EJM8_DIPCM</name>
<protein>
    <submittedName>
        <fullName evidence="1">Uncharacterized protein</fullName>
    </submittedName>
</protein>
<gene>
    <name evidence="1" type="ORF">O6H91_02G113600</name>
</gene>
<accession>A0ACC2EJM8</accession>
<dbReference type="Proteomes" id="UP001162992">
    <property type="component" value="Chromosome 2"/>
</dbReference>